<dbReference type="InterPro" id="IPR021304">
    <property type="entry name" value="Adeno_L4-33K/L4-22K"/>
</dbReference>
<comment type="caution">
    <text evidence="1">The sequence shown here is derived from an EMBL/GenBank/DDBJ whole genome shotgun (WGS) entry which is preliminary data.</text>
</comment>
<dbReference type="EMBL" id="JANPWB010000016">
    <property type="protein sequence ID" value="KAJ1079783.1"/>
    <property type="molecule type" value="Genomic_DNA"/>
</dbReference>
<proteinExistence type="predicted"/>
<keyword evidence="2" id="KW-1185">Reference proteome</keyword>
<dbReference type="AlphaFoldDB" id="A0AAV7KUH1"/>
<dbReference type="GO" id="GO:0019073">
    <property type="term" value="P:viral DNA genome packaging"/>
    <property type="evidence" value="ECO:0007669"/>
    <property type="project" value="InterPro"/>
</dbReference>
<dbReference type="Pfam" id="PF11081">
    <property type="entry name" value="Adeno_L433K_22K"/>
    <property type="match status" value="1"/>
</dbReference>
<accession>A0AAV7KUH1</accession>
<dbReference type="Proteomes" id="UP001066276">
    <property type="component" value="Chromosome 12"/>
</dbReference>
<gene>
    <name evidence="1" type="ORF">NDU88_000020</name>
</gene>
<evidence type="ECO:0000313" key="2">
    <source>
        <dbReference type="Proteomes" id="UP001066276"/>
    </source>
</evidence>
<name>A0AAV7KUH1_PLEWA</name>
<organism evidence="1 2">
    <name type="scientific">Pleurodeles waltl</name>
    <name type="common">Iberian ribbed newt</name>
    <dbReference type="NCBI Taxonomy" id="8319"/>
    <lineage>
        <taxon>Eukaryota</taxon>
        <taxon>Metazoa</taxon>
        <taxon>Chordata</taxon>
        <taxon>Craniata</taxon>
        <taxon>Vertebrata</taxon>
        <taxon>Euteleostomi</taxon>
        <taxon>Amphibia</taxon>
        <taxon>Batrachia</taxon>
        <taxon>Caudata</taxon>
        <taxon>Salamandroidea</taxon>
        <taxon>Salamandridae</taxon>
        <taxon>Pleurodelinae</taxon>
        <taxon>Pleurodeles</taxon>
    </lineage>
</organism>
<reference evidence="1" key="1">
    <citation type="journal article" date="2022" name="bioRxiv">
        <title>Sequencing and chromosome-scale assembly of the giantPleurodeles waltlgenome.</title>
        <authorList>
            <person name="Brown T."/>
            <person name="Elewa A."/>
            <person name="Iarovenko S."/>
            <person name="Subramanian E."/>
            <person name="Araus A.J."/>
            <person name="Petzold A."/>
            <person name="Susuki M."/>
            <person name="Suzuki K.-i.T."/>
            <person name="Hayashi T."/>
            <person name="Toyoda A."/>
            <person name="Oliveira C."/>
            <person name="Osipova E."/>
            <person name="Leigh N.D."/>
            <person name="Simon A."/>
            <person name="Yun M.H."/>
        </authorList>
    </citation>
    <scope>NUCLEOTIDE SEQUENCE</scope>
    <source>
        <strain evidence="1">20211129_DDA</strain>
        <tissue evidence="1">Liver</tissue>
    </source>
</reference>
<protein>
    <submittedName>
        <fullName evidence="1">Uncharacterized protein</fullName>
    </submittedName>
</protein>
<sequence length="169" mass="18971">MCIVPFRLRPRDLPWKLQSRLALIQPPLTPLILALPCVNAKELGKPALPMSRRGLNACISHCSFGWPVRACARDRCLVPARSVISFTSGSCAVTPPVLPVRRCLSLWLRGGSSRARSRKPNCFFNLVIKKEDDEDERRHQLHNETTNGHSELPASRVLSRICLSARWSP</sequence>
<evidence type="ECO:0000313" key="1">
    <source>
        <dbReference type="EMBL" id="KAJ1079783.1"/>
    </source>
</evidence>